<evidence type="ECO:0000313" key="4">
    <source>
        <dbReference type="Proteomes" id="UP000076858"/>
    </source>
</evidence>
<dbReference type="Proteomes" id="UP000076858">
    <property type="component" value="Unassembled WGS sequence"/>
</dbReference>
<organism evidence="3 4">
    <name type="scientific">Daphnia magna</name>
    <dbReference type="NCBI Taxonomy" id="35525"/>
    <lineage>
        <taxon>Eukaryota</taxon>
        <taxon>Metazoa</taxon>
        <taxon>Ecdysozoa</taxon>
        <taxon>Arthropoda</taxon>
        <taxon>Crustacea</taxon>
        <taxon>Branchiopoda</taxon>
        <taxon>Diplostraca</taxon>
        <taxon>Cladocera</taxon>
        <taxon>Anomopoda</taxon>
        <taxon>Daphniidae</taxon>
        <taxon>Daphnia</taxon>
    </lineage>
</organism>
<protein>
    <submittedName>
        <fullName evidence="3">Uncharacterized protein</fullName>
    </submittedName>
</protein>
<dbReference type="AlphaFoldDB" id="A0A164IX88"/>
<gene>
    <name evidence="3" type="ORF">APZ42_001526</name>
</gene>
<accession>A0A164IX88</accession>
<evidence type="ECO:0000313" key="3">
    <source>
        <dbReference type="EMBL" id="KZS01723.1"/>
    </source>
</evidence>
<feature type="region of interest" description="Disordered" evidence="2">
    <location>
        <begin position="100"/>
        <end position="129"/>
    </location>
</feature>
<keyword evidence="4" id="KW-1185">Reference proteome</keyword>
<sequence length="217" mass="24028">MAQGFDCYLDRLDVRPVTFSDTPCDLNAGPRPAQKGRSLLSWNGSMSTVYRGMDRFPRYIVESDRVPLCVYTADKRPKKSSNCTRGVYCVLTPYPSTMSSRPKRKCKGTNPPHLQVSKTPSPSKFMDPVTNESLSVTQEDDSSMSPQPLIVDESQEVTNTSVDVRAATDEEIIVAGTSEEWKIRAEVLAEENSSLKDKVKLLEEALLAQKAASDEVS</sequence>
<dbReference type="OrthoDB" id="10466847at2759"/>
<dbReference type="EMBL" id="LRGB01006244">
    <property type="protein sequence ID" value="KZS01723.1"/>
    <property type="molecule type" value="Genomic_DNA"/>
</dbReference>
<evidence type="ECO:0000256" key="2">
    <source>
        <dbReference type="SAM" id="MobiDB-lite"/>
    </source>
</evidence>
<comment type="caution">
    <text evidence="3">The sequence shown here is derived from an EMBL/GenBank/DDBJ whole genome shotgun (WGS) entry which is preliminary data.</text>
</comment>
<proteinExistence type="predicted"/>
<name>A0A164IX88_9CRUS</name>
<evidence type="ECO:0000256" key="1">
    <source>
        <dbReference type="SAM" id="Coils"/>
    </source>
</evidence>
<feature type="coiled-coil region" evidence="1">
    <location>
        <begin position="178"/>
        <end position="205"/>
    </location>
</feature>
<keyword evidence="1" id="KW-0175">Coiled coil</keyword>
<reference evidence="3 4" key="1">
    <citation type="submission" date="2016-03" db="EMBL/GenBank/DDBJ databases">
        <title>EvidentialGene: Evidence-directed Construction of Genes on Genomes.</title>
        <authorList>
            <person name="Gilbert D.G."/>
            <person name="Choi J.-H."/>
            <person name="Mockaitis K."/>
            <person name="Colbourne J."/>
            <person name="Pfrender M."/>
        </authorList>
    </citation>
    <scope>NUCLEOTIDE SEQUENCE [LARGE SCALE GENOMIC DNA]</scope>
    <source>
        <strain evidence="3 4">Xinb3</strain>
        <tissue evidence="3">Complete organism</tissue>
    </source>
</reference>